<name>A0AAE0ZSJ4_9GAST</name>
<sequence>MSHSFRCLPLRSLRGRITANLREVRPQHTKVPLSFVYIKKVSLQINQNVVVAGEPLLKSGNMRNLQ</sequence>
<protein>
    <submittedName>
        <fullName evidence="1">Uncharacterized protein</fullName>
    </submittedName>
</protein>
<gene>
    <name evidence="1" type="ORF">RRG08_009779</name>
</gene>
<evidence type="ECO:0000313" key="1">
    <source>
        <dbReference type="EMBL" id="KAK3773832.1"/>
    </source>
</evidence>
<accession>A0AAE0ZSJ4</accession>
<dbReference type="EMBL" id="JAWDGP010003503">
    <property type="protein sequence ID" value="KAK3773832.1"/>
    <property type="molecule type" value="Genomic_DNA"/>
</dbReference>
<comment type="caution">
    <text evidence="1">The sequence shown here is derived from an EMBL/GenBank/DDBJ whole genome shotgun (WGS) entry which is preliminary data.</text>
</comment>
<dbReference type="AlphaFoldDB" id="A0AAE0ZSJ4"/>
<proteinExistence type="predicted"/>
<evidence type="ECO:0000313" key="2">
    <source>
        <dbReference type="Proteomes" id="UP001283361"/>
    </source>
</evidence>
<dbReference type="Proteomes" id="UP001283361">
    <property type="component" value="Unassembled WGS sequence"/>
</dbReference>
<reference evidence="1" key="1">
    <citation type="journal article" date="2023" name="G3 (Bethesda)">
        <title>A reference genome for the long-term kleptoplast-retaining sea slug Elysia crispata morphotype clarki.</title>
        <authorList>
            <person name="Eastman K.E."/>
            <person name="Pendleton A.L."/>
            <person name="Shaikh M.A."/>
            <person name="Suttiyut T."/>
            <person name="Ogas R."/>
            <person name="Tomko P."/>
            <person name="Gavelis G."/>
            <person name="Widhalm J.R."/>
            <person name="Wisecaver J.H."/>
        </authorList>
    </citation>
    <scope>NUCLEOTIDE SEQUENCE</scope>
    <source>
        <strain evidence="1">ECLA1</strain>
    </source>
</reference>
<organism evidence="1 2">
    <name type="scientific">Elysia crispata</name>
    <name type="common">lettuce slug</name>
    <dbReference type="NCBI Taxonomy" id="231223"/>
    <lineage>
        <taxon>Eukaryota</taxon>
        <taxon>Metazoa</taxon>
        <taxon>Spiralia</taxon>
        <taxon>Lophotrochozoa</taxon>
        <taxon>Mollusca</taxon>
        <taxon>Gastropoda</taxon>
        <taxon>Heterobranchia</taxon>
        <taxon>Euthyneura</taxon>
        <taxon>Panpulmonata</taxon>
        <taxon>Sacoglossa</taxon>
        <taxon>Placobranchoidea</taxon>
        <taxon>Plakobranchidae</taxon>
        <taxon>Elysia</taxon>
    </lineage>
</organism>
<keyword evidence="2" id="KW-1185">Reference proteome</keyword>